<dbReference type="Proteomes" id="UP000071065">
    <property type="component" value="Chromosome"/>
</dbReference>
<organism evidence="1 2">
    <name type="scientific">Endozoicomonas montiporae CL-33</name>
    <dbReference type="NCBI Taxonomy" id="570277"/>
    <lineage>
        <taxon>Bacteria</taxon>
        <taxon>Pseudomonadati</taxon>
        <taxon>Pseudomonadota</taxon>
        <taxon>Gammaproteobacteria</taxon>
        <taxon>Oceanospirillales</taxon>
        <taxon>Endozoicomonadaceae</taxon>
        <taxon>Endozoicomonas</taxon>
    </lineage>
</organism>
<reference evidence="1 2" key="1">
    <citation type="journal article" date="2016" name="Front. Microbiol.">
        <title>Genomic Insight into the Host-Endosymbiont Relationship of Endozoicomonas montiporae CL-33(T) with its Coral Host.</title>
        <authorList>
            <person name="Ding J.-Y."/>
            <person name="Shiu J.-H."/>
            <person name="Chen W.-M."/>
            <person name="Chiang Y.-R."/>
            <person name="Tang S.-L."/>
        </authorList>
    </citation>
    <scope>NUCLEOTIDE SEQUENCE [LARGE SCALE GENOMIC DNA]</scope>
    <source>
        <strain evidence="1 2">CL-33</strain>
    </source>
</reference>
<evidence type="ECO:0000313" key="1">
    <source>
        <dbReference type="EMBL" id="AMO56691.1"/>
    </source>
</evidence>
<sequence length="52" mass="5697">MSDDSWNEPEPSSNKVKKGILDRKVVRSILFGLSSACPKTLKHLKIAACSPI</sequence>
<dbReference type="EMBL" id="CP013251">
    <property type="protein sequence ID" value="AMO56691.1"/>
    <property type="molecule type" value="Genomic_DNA"/>
</dbReference>
<dbReference type="AlphaFoldDB" id="A0A142BD65"/>
<accession>A0A142BD65</accession>
<gene>
    <name evidence="1" type="ORF">EZMO1_2622</name>
</gene>
<proteinExistence type="predicted"/>
<dbReference type="KEGG" id="emp:EZMO1_2622"/>
<dbReference type="PATRIC" id="fig|570277.3.peg.2824"/>
<evidence type="ECO:0000313" key="2">
    <source>
        <dbReference type="Proteomes" id="UP000071065"/>
    </source>
</evidence>
<name>A0A142BD65_9GAMM</name>
<protein>
    <submittedName>
        <fullName evidence="1">Uncharacterized protein</fullName>
    </submittedName>
</protein>